<dbReference type="RefSeq" id="WP_084232283.1">
    <property type="nucleotide sequence ID" value="NZ_FWXE01000005.1"/>
</dbReference>
<evidence type="ECO:0000313" key="3">
    <source>
        <dbReference type="Proteomes" id="UP000217033"/>
    </source>
</evidence>
<feature type="chain" id="PRO_5045147026" description="Lipoprotein" evidence="1">
    <location>
        <begin position="27"/>
        <end position="392"/>
    </location>
</feature>
<dbReference type="EMBL" id="NQMN01000002">
    <property type="protein sequence ID" value="PAF54989.1"/>
    <property type="molecule type" value="Genomic_DNA"/>
</dbReference>
<gene>
    <name evidence="2" type="ORF">CJF60_04630</name>
</gene>
<evidence type="ECO:0000256" key="1">
    <source>
        <dbReference type="SAM" id="SignalP"/>
    </source>
</evidence>
<comment type="caution">
    <text evidence="2">The sequence shown here is derived from an EMBL/GenBank/DDBJ whole genome shotgun (WGS) entry which is preliminary data.</text>
</comment>
<proteinExistence type="predicted"/>
<protein>
    <recommendedName>
        <fullName evidence="4">Lipoprotein</fullName>
    </recommendedName>
</protein>
<dbReference type="Proteomes" id="UP000217033">
    <property type="component" value="Unassembled WGS sequence"/>
</dbReference>
<reference evidence="2" key="1">
    <citation type="submission" date="2017-08" db="EMBL/GenBank/DDBJ databases">
        <authorList>
            <person name="Alvarez-Ponce D."/>
            <person name="Weitzman C.L."/>
            <person name="Tillett R.L."/>
            <person name="Sandmeier F.C."/>
            <person name="Tracy C.R."/>
        </authorList>
    </citation>
    <scope>NUCLEOTIDE SEQUENCE [LARGE SCALE GENOMIC DNA]</scope>
    <source>
        <strain evidence="2">PS6</strain>
    </source>
</reference>
<accession>A0ABX4H522</accession>
<name>A0ABX4H522_9BACT</name>
<dbReference type="PROSITE" id="PS51257">
    <property type="entry name" value="PROKAR_LIPOPROTEIN"/>
    <property type="match status" value="1"/>
</dbReference>
<evidence type="ECO:0008006" key="4">
    <source>
        <dbReference type="Google" id="ProtNLM"/>
    </source>
</evidence>
<sequence length="392" mass="46753">MLISSKSKYKKRKAFLILLASSSFLAITATLVACTSKVNIDTPPENKDIPKEPAPLENKVIPKESEPDEDVSYYTFPSWFYDVDNTMEPSKYNNRGILKGSVLYERMTSDNKQYLQINTWNYRDFTFSDFQWIWKDSWKNKKLDKTEKDKNSYYWYPVEFDGSYKLRSEKFIKKWNWEYEPKFVINSNNQYEDFLKPFSEQKPYPNHLKSISLVRNETELKQALRLEENDKEKYLKYFKMLEKTAYYSLNNKPLSDQELSKKYFPWTDSFNFKTINSKMDFEKNNYLFIKDLRATNIYTGKGIGNLSKGIKIHSYKVEPDNKKVSITFSYDKEIDPCPKCPIPESVYSSNAASEWYWKRLSSMFIPIEKNKLNDFNMNDWKIEISFWSPVVY</sequence>
<keyword evidence="3" id="KW-1185">Reference proteome</keyword>
<evidence type="ECO:0000313" key="2">
    <source>
        <dbReference type="EMBL" id="PAF54989.1"/>
    </source>
</evidence>
<feature type="signal peptide" evidence="1">
    <location>
        <begin position="1"/>
        <end position="26"/>
    </location>
</feature>
<keyword evidence="1" id="KW-0732">Signal</keyword>
<organism evidence="2 3">
    <name type="scientific">Mycoplasmopsis agassizii</name>
    <dbReference type="NCBI Taxonomy" id="33922"/>
    <lineage>
        <taxon>Bacteria</taxon>
        <taxon>Bacillati</taxon>
        <taxon>Mycoplasmatota</taxon>
        <taxon>Mycoplasmoidales</taxon>
        <taxon>Metamycoplasmataceae</taxon>
        <taxon>Mycoplasmopsis</taxon>
    </lineage>
</organism>